<dbReference type="InterPro" id="IPR056735">
    <property type="entry name" value="SUS_N"/>
</dbReference>
<dbReference type="SUPFAM" id="SSF53756">
    <property type="entry name" value="UDP-Glycosyltransferase/glycogen phosphorylase"/>
    <property type="match status" value="1"/>
</dbReference>
<feature type="domain" description="Sucrose synthase first GT-B" evidence="8">
    <location>
        <begin position="271"/>
        <end position="561"/>
    </location>
</feature>
<keyword evidence="4 6" id="KW-0808">Transferase</keyword>
<dbReference type="PANTHER" id="PTHR45839">
    <property type="match status" value="1"/>
</dbReference>
<dbReference type="Pfam" id="PF24861">
    <property type="entry name" value="SUS_N"/>
    <property type="match status" value="1"/>
</dbReference>
<accession>A0A8T0HGV6</accession>
<comment type="catalytic activity">
    <reaction evidence="5 6">
        <text>an NDP-alpha-D-glucose + D-fructose = a ribonucleoside 5'-diphosphate + sucrose + H(+)</text>
        <dbReference type="Rhea" id="RHEA:16241"/>
        <dbReference type="ChEBI" id="CHEBI:15378"/>
        <dbReference type="ChEBI" id="CHEBI:17992"/>
        <dbReference type="ChEBI" id="CHEBI:37721"/>
        <dbReference type="ChEBI" id="CHEBI:57930"/>
        <dbReference type="ChEBI" id="CHEBI:76533"/>
        <dbReference type="EC" id="2.4.1.13"/>
    </reaction>
</comment>
<protein>
    <recommendedName>
        <fullName evidence="2 6">Sucrose synthase</fullName>
        <ecNumber evidence="2 6">2.4.1.13</ecNumber>
    </recommendedName>
</protein>
<dbReference type="AlphaFoldDB" id="A0A8T0HGV6"/>
<feature type="domain" description="Sucrose synthase N-terminal" evidence="9">
    <location>
        <begin position="13"/>
        <end position="125"/>
    </location>
</feature>
<dbReference type="Pfam" id="PF24862">
    <property type="entry name" value="SUS_EPBD"/>
    <property type="match status" value="1"/>
</dbReference>
<dbReference type="GO" id="GO:0016157">
    <property type="term" value="F:sucrose synthase activity"/>
    <property type="evidence" value="ECO:0007669"/>
    <property type="project" value="UniProtKB-UniRule"/>
</dbReference>
<dbReference type="EMBL" id="CM026427">
    <property type="protein sequence ID" value="KAG0568301.1"/>
    <property type="molecule type" value="Genomic_DNA"/>
</dbReference>
<evidence type="ECO:0000256" key="6">
    <source>
        <dbReference type="RuleBase" id="RU280817"/>
    </source>
</evidence>
<reference evidence="11 12" key="1">
    <citation type="submission" date="2020-06" db="EMBL/GenBank/DDBJ databases">
        <title>WGS assembly of Ceratodon purpureus strain R40.</title>
        <authorList>
            <person name="Carey S.B."/>
            <person name="Jenkins J."/>
            <person name="Shu S."/>
            <person name="Lovell J.T."/>
            <person name="Sreedasyam A."/>
            <person name="Maumus F."/>
            <person name="Tiley G.P."/>
            <person name="Fernandez-Pozo N."/>
            <person name="Barry K."/>
            <person name="Chen C."/>
            <person name="Wang M."/>
            <person name="Lipzen A."/>
            <person name="Daum C."/>
            <person name="Saski C.A."/>
            <person name="Payton A.C."/>
            <person name="Mcbreen J.C."/>
            <person name="Conrad R.E."/>
            <person name="Kollar L.M."/>
            <person name="Olsson S."/>
            <person name="Huttunen S."/>
            <person name="Landis J.B."/>
            <person name="Wickett N.J."/>
            <person name="Johnson M.G."/>
            <person name="Rensing S.A."/>
            <person name="Grimwood J."/>
            <person name="Schmutz J."/>
            <person name="Mcdaniel S.F."/>
        </authorList>
    </citation>
    <scope>NUCLEOTIDE SEQUENCE [LARGE SCALE GENOMIC DNA]</scope>
    <source>
        <strain evidence="11 12">R40</strain>
    </source>
</reference>
<dbReference type="Pfam" id="PF00862">
    <property type="entry name" value="GT-B_Sucrose_synth"/>
    <property type="match status" value="1"/>
</dbReference>
<keyword evidence="12" id="KW-1185">Reference proteome</keyword>
<dbReference type="OrthoDB" id="937291at2759"/>
<evidence type="ECO:0000313" key="11">
    <source>
        <dbReference type="EMBL" id="KAG0568302.1"/>
    </source>
</evidence>
<dbReference type="GO" id="GO:0005985">
    <property type="term" value="P:sucrose metabolic process"/>
    <property type="evidence" value="ECO:0007669"/>
    <property type="project" value="InterPro"/>
</dbReference>
<dbReference type="InterPro" id="IPR012820">
    <property type="entry name" value="Sucrose_synthase_pln/cyn"/>
</dbReference>
<dbReference type="Gene3D" id="3.10.450.330">
    <property type="match status" value="1"/>
</dbReference>
<dbReference type="PANTHER" id="PTHR45839:SF7">
    <property type="entry name" value="SUCROSE SYNTHASE 1"/>
    <property type="match status" value="1"/>
</dbReference>
<evidence type="ECO:0000256" key="5">
    <source>
        <dbReference type="ARBA" id="ARBA00049030"/>
    </source>
</evidence>
<dbReference type="FunFam" id="1.20.120.1230:FF:000001">
    <property type="entry name" value="Sucrose synthase"/>
    <property type="match status" value="1"/>
</dbReference>
<sequence length="838" mass="95498">MATQAPRPVLRRLNSIQERVQSAVQEHRNIILDILSRYVKQGRTILQPHHLLDELNNIVDEEKAAKIKDGAFGNLLLNCQEAIVLPPWMGFAVRPQPGIWEYVRINVEELMLEELTVSEYLGYKELLANGTDVYDPFVLELDLAPFNANFPKMTRPSSIGHGVQFLNRHLSSKLFHTPESIEPLFQFLKMHRYRGQTLMLNDRIATLGRLRPQLSKAEDALTKLPENTPFADFARTLQDLGLEKGWGNTAGRVLDTIKMLEDLLQAPDPDTLEKFLARIPMVFSVVIVSPHGYFGQEGVLGLPDTGGQVVYILDQVRALEHEMLENLRLQGLESIYEPQIVILTRLIPNAIGTTCNQRVEKVMGSRFSHILRIPFRHDGKVLKNWISRFDVYPYLETYAQEAASEICAYLSGPPDLIIGNYSDGNLVASLLCQRLDVTQCNIAHALEKTKYPDSDIYWEKFEKKYHFSCQFTADLIAMNHADFVITSTYQEIAGNAKTVGQYESHQAFTMPGLYRVVNGVNVFDPKFNIVSPGADMNYYFPYTDKERRLTRLHPAIEELLYSSAQTDGHIGVIDNSKPIIFTMARLDRVKNLTGLVELYAKNKKLRELTHLVIVGGEIDPAKSKDREEVKEIEKMHNLIKEYSLQRNFRWIRSQTDRVQNGELYRYLADGGGVFVQPALYEGFGLTVVEAMTCGLPTFATCHGGPAEIIEHGLSGFHIDPYHPDEVAEELVAFFEKVRSDPSVWTKISEAALQRIYSSFTWKLYAERLMTLTRVYGFWKYVSNLHRREARRYLEMFYILKFRELVKTVPLSKDDEGPEEITETKAQLGPGEAAIVGVK</sequence>
<dbReference type="EMBL" id="CM026427">
    <property type="protein sequence ID" value="KAG0568302.1"/>
    <property type="molecule type" value="Genomic_DNA"/>
</dbReference>
<dbReference type="FunFam" id="3.10.450.330:FF:000001">
    <property type="entry name" value="Sucrose synthase"/>
    <property type="match status" value="1"/>
</dbReference>
<evidence type="ECO:0000313" key="12">
    <source>
        <dbReference type="Proteomes" id="UP000822688"/>
    </source>
</evidence>
<feature type="domain" description="Glycosyl transferase family 1" evidence="7">
    <location>
        <begin position="573"/>
        <end position="734"/>
    </location>
</feature>
<comment type="similarity">
    <text evidence="1 6">Belongs to the glycosyltransferase 1 family. Plant sucrose synthase subfamily.</text>
</comment>
<keyword evidence="3 6" id="KW-0328">Glycosyltransferase</keyword>
<evidence type="ECO:0000256" key="3">
    <source>
        <dbReference type="ARBA" id="ARBA00022676"/>
    </source>
</evidence>
<dbReference type="Gene3D" id="1.20.120.1230">
    <property type="match status" value="1"/>
</dbReference>
<evidence type="ECO:0000259" key="7">
    <source>
        <dbReference type="Pfam" id="PF00534"/>
    </source>
</evidence>
<dbReference type="InterPro" id="IPR001296">
    <property type="entry name" value="Glyco_trans_1"/>
</dbReference>
<evidence type="ECO:0000259" key="8">
    <source>
        <dbReference type="Pfam" id="PF00862"/>
    </source>
</evidence>
<dbReference type="InterPro" id="IPR056736">
    <property type="entry name" value="SUS_EPBD"/>
</dbReference>
<dbReference type="InterPro" id="IPR000368">
    <property type="entry name" value="Sucrose_synth_GT-B1"/>
</dbReference>
<dbReference type="EMBL" id="CM026427">
    <property type="protein sequence ID" value="KAG0568304.1"/>
    <property type="molecule type" value="Genomic_DNA"/>
</dbReference>
<organism evidence="11 12">
    <name type="scientific">Ceratodon purpureus</name>
    <name type="common">Fire moss</name>
    <name type="synonym">Dicranum purpureum</name>
    <dbReference type="NCBI Taxonomy" id="3225"/>
    <lineage>
        <taxon>Eukaryota</taxon>
        <taxon>Viridiplantae</taxon>
        <taxon>Streptophyta</taxon>
        <taxon>Embryophyta</taxon>
        <taxon>Bryophyta</taxon>
        <taxon>Bryophytina</taxon>
        <taxon>Bryopsida</taxon>
        <taxon>Dicranidae</taxon>
        <taxon>Pseudoditrichales</taxon>
        <taxon>Ditrichaceae</taxon>
        <taxon>Ceratodon</taxon>
    </lineage>
</organism>
<comment type="caution">
    <text evidence="11">The sequence shown here is derived from an EMBL/GenBank/DDBJ whole genome shotgun (WGS) entry which is preliminary data.</text>
</comment>
<dbReference type="EC" id="2.4.1.13" evidence="2 6"/>
<evidence type="ECO:0000256" key="4">
    <source>
        <dbReference type="ARBA" id="ARBA00022679"/>
    </source>
</evidence>
<dbReference type="NCBIfam" id="TIGR02470">
    <property type="entry name" value="sucr_synth"/>
    <property type="match status" value="1"/>
</dbReference>
<feature type="domain" description="Sucrose synthase EPBD" evidence="10">
    <location>
        <begin position="161"/>
        <end position="248"/>
    </location>
</feature>
<evidence type="ECO:0000259" key="10">
    <source>
        <dbReference type="Pfam" id="PF24862"/>
    </source>
</evidence>
<dbReference type="Proteomes" id="UP000822688">
    <property type="component" value="Chromosome 6"/>
</dbReference>
<proteinExistence type="inferred from homology"/>
<name>A0A8T0HGV6_CERPU</name>
<evidence type="ECO:0000256" key="1">
    <source>
        <dbReference type="ARBA" id="ARBA00005894"/>
    </source>
</evidence>
<comment type="function">
    <text evidence="6">Sucrose-cleaving enzyme that provides UDP-glucose and fructose for various metabolic pathways.</text>
</comment>
<dbReference type="Pfam" id="PF00534">
    <property type="entry name" value="Glycos_transf_1"/>
    <property type="match status" value="1"/>
</dbReference>
<evidence type="ECO:0000259" key="9">
    <source>
        <dbReference type="Pfam" id="PF24861"/>
    </source>
</evidence>
<gene>
    <name evidence="11" type="ORF">KC19_6G010800</name>
</gene>
<evidence type="ECO:0000256" key="2">
    <source>
        <dbReference type="ARBA" id="ARBA00012540"/>
    </source>
</evidence>
<dbReference type="Gene3D" id="3.40.50.2000">
    <property type="entry name" value="Glycogen Phosphorylase B"/>
    <property type="match status" value="2"/>
</dbReference>